<proteinExistence type="predicted"/>
<feature type="domain" description="Nudix hydrolase" evidence="2">
    <location>
        <begin position="1"/>
        <end position="128"/>
    </location>
</feature>
<organism evidence="3 4">
    <name type="scientific">Candidatus Acidiferrum panamense</name>
    <dbReference type="NCBI Taxonomy" id="2741543"/>
    <lineage>
        <taxon>Bacteria</taxon>
        <taxon>Pseudomonadati</taxon>
        <taxon>Acidobacteriota</taxon>
        <taxon>Terriglobia</taxon>
        <taxon>Candidatus Acidiferrales</taxon>
        <taxon>Candidatus Acidiferrum</taxon>
    </lineage>
</organism>
<dbReference type="SUPFAM" id="SSF55811">
    <property type="entry name" value="Nudix"/>
    <property type="match status" value="1"/>
</dbReference>
<dbReference type="Proteomes" id="UP000567293">
    <property type="component" value="Unassembled WGS sequence"/>
</dbReference>
<keyword evidence="4" id="KW-1185">Reference proteome</keyword>
<evidence type="ECO:0000259" key="2">
    <source>
        <dbReference type="PROSITE" id="PS51462"/>
    </source>
</evidence>
<dbReference type="InterPro" id="IPR000086">
    <property type="entry name" value="NUDIX_hydrolase_dom"/>
</dbReference>
<comment type="caution">
    <text evidence="3">The sequence shown here is derived from an EMBL/GenBank/DDBJ whole genome shotgun (WGS) entry which is preliminary data.</text>
</comment>
<dbReference type="GO" id="GO:0016787">
    <property type="term" value="F:hydrolase activity"/>
    <property type="evidence" value="ECO:0007669"/>
    <property type="project" value="UniProtKB-KW"/>
</dbReference>
<evidence type="ECO:0000256" key="1">
    <source>
        <dbReference type="ARBA" id="ARBA00022801"/>
    </source>
</evidence>
<dbReference type="CDD" id="cd04663">
    <property type="entry name" value="NUDIX_Hydrolase"/>
    <property type="match status" value="1"/>
</dbReference>
<dbReference type="AlphaFoldDB" id="A0A7V8NTI4"/>
<accession>A0A7V8NTI4</accession>
<protein>
    <submittedName>
        <fullName evidence="3">NUDIX domain-containing protein</fullName>
    </submittedName>
</protein>
<dbReference type="InterPro" id="IPR015797">
    <property type="entry name" value="NUDIX_hydrolase-like_dom_sf"/>
</dbReference>
<evidence type="ECO:0000313" key="3">
    <source>
        <dbReference type="EMBL" id="MBA0087102.1"/>
    </source>
</evidence>
<dbReference type="PROSITE" id="PS51462">
    <property type="entry name" value="NUDIX"/>
    <property type="match status" value="1"/>
</dbReference>
<gene>
    <name evidence="3" type="ORF">HRJ53_19125</name>
</gene>
<evidence type="ECO:0000313" key="4">
    <source>
        <dbReference type="Proteomes" id="UP000567293"/>
    </source>
</evidence>
<keyword evidence="1" id="KW-0378">Hydrolase</keyword>
<dbReference type="Pfam" id="PF00293">
    <property type="entry name" value="NUDIX"/>
    <property type="match status" value="1"/>
</dbReference>
<dbReference type="InterPro" id="IPR020084">
    <property type="entry name" value="NUDIX_hydrolase_CS"/>
</dbReference>
<name>A0A7V8NTI4_9BACT</name>
<reference evidence="3" key="1">
    <citation type="submission" date="2020-06" db="EMBL/GenBank/DDBJ databases">
        <title>Legume-microbial interactions unlock mineral nutrients during tropical forest succession.</title>
        <authorList>
            <person name="Epihov D.Z."/>
        </authorList>
    </citation>
    <scope>NUCLEOTIDE SEQUENCE [LARGE SCALE GENOMIC DNA]</scope>
    <source>
        <strain evidence="3">Pan2503</strain>
    </source>
</reference>
<sequence length="140" mass="15832">MVPTKACPVVLQGSKLLVFRHPSAGIQLVKGTIEPGEGPAAAALRELREESGIADAAICEDLGLWDADYEGQIWSLQLCTVSQALPESWQHRSGDDGGLDLRFFWHEINAEPSEEWHLLFQRALEQIRRRSGRRNRRLFR</sequence>
<dbReference type="Gene3D" id="3.90.79.10">
    <property type="entry name" value="Nucleoside Triphosphate Pyrophosphohydrolase"/>
    <property type="match status" value="1"/>
</dbReference>
<dbReference type="PROSITE" id="PS00893">
    <property type="entry name" value="NUDIX_BOX"/>
    <property type="match status" value="1"/>
</dbReference>
<dbReference type="EMBL" id="JACDQQ010001829">
    <property type="protein sequence ID" value="MBA0087102.1"/>
    <property type="molecule type" value="Genomic_DNA"/>
</dbReference>